<evidence type="ECO:0000256" key="3">
    <source>
        <dbReference type="ARBA" id="ARBA00022801"/>
    </source>
</evidence>
<gene>
    <name evidence="7" type="ORF">H6G83_31285</name>
</gene>
<organism evidence="7 8">
    <name type="scientific">Anabaena azotica FACHB-119</name>
    <dbReference type="NCBI Taxonomy" id="947527"/>
    <lineage>
        <taxon>Bacteria</taxon>
        <taxon>Bacillati</taxon>
        <taxon>Cyanobacteriota</taxon>
        <taxon>Cyanophyceae</taxon>
        <taxon>Nostocales</taxon>
        <taxon>Nostocaceae</taxon>
        <taxon>Anabaena</taxon>
        <taxon>Anabaena azotica</taxon>
    </lineage>
</organism>
<keyword evidence="4" id="KW-0720">Serine protease</keyword>
<comment type="similarity">
    <text evidence="1 5">Belongs to the peptidase S8 family.</text>
</comment>
<dbReference type="EMBL" id="JACJSG010000067">
    <property type="protein sequence ID" value="MBD2505035.1"/>
    <property type="molecule type" value="Genomic_DNA"/>
</dbReference>
<dbReference type="PROSITE" id="PS51892">
    <property type="entry name" value="SUBTILASE"/>
    <property type="match status" value="1"/>
</dbReference>
<reference evidence="7 8" key="1">
    <citation type="journal article" date="2020" name="ISME J.">
        <title>Comparative genomics reveals insights into cyanobacterial evolution and habitat adaptation.</title>
        <authorList>
            <person name="Chen M.Y."/>
            <person name="Teng W.K."/>
            <person name="Zhao L."/>
            <person name="Hu C.X."/>
            <person name="Zhou Y.K."/>
            <person name="Han B.P."/>
            <person name="Song L.R."/>
            <person name="Shu W.S."/>
        </authorList>
    </citation>
    <scope>NUCLEOTIDE SEQUENCE [LARGE SCALE GENOMIC DNA]</scope>
    <source>
        <strain evidence="7 8">FACHB-119</strain>
    </source>
</reference>
<keyword evidence="8" id="KW-1185">Reference proteome</keyword>
<evidence type="ECO:0000256" key="5">
    <source>
        <dbReference type="PROSITE-ProRule" id="PRU01240"/>
    </source>
</evidence>
<evidence type="ECO:0000313" key="7">
    <source>
        <dbReference type="EMBL" id="MBD2505035.1"/>
    </source>
</evidence>
<evidence type="ECO:0000256" key="2">
    <source>
        <dbReference type="ARBA" id="ARBA00022670"/>
    </source>
</evidence>
<dbReference type="InterPro" id="IPR036852">
    <property type="entry name" value="Peptidase_S8/S53_dom_sf"/>
</dbReference>
<dbReference type="SUPFAM" id="SSF52743">
    <property type="entry name" value="Subtilisin-like"/>
    <property type="match status" value="1"/>
</dbReference>
<sequence length="181" mass="19186">MPSIDDNYYEPIFAEVLEILLNQYGILPVVAIGNENHGNSSSPGNVYNAFSVGAVEKTESDDVDVTFFSSGVSLVFPGQTNPLVTKPDVVAPGVQIYSSIPPSKGPHGTYEYNFMDGTSMSTPHVAGVAALLMAANPTSPATDIIEALKTTASHPNGNDFRPCNRWGCGLIQPVEALKVLT</sequence>
<evidence type="ECO:0000256" key="4">
    <source>
        <dbReference type="ARBA" id="ARBA00022825"/>
    </source>
</evidence>
<dbReference type="InterPro" id="IPR023828">
    <property type="entry name" value="Peptidase_S8_Ser-AS"/>
</dbReference>
<dbReference type="PANTHER" id="PTHR43806">
    <property type="entry name" value="PEPTIDASE S8"/>
    <property type="match status" value="1"/>
</dbReference>
<dbReference type="InterPro" id="IPR050131">
    <property type="entry name" value="Peptidase_S8_subtilisin-like"/>
</dbReference>
<dbReference type="InterPro" id="IPR000209">
    <property type="entry name" value="Peptidase_S8/S53_dom"/>
</dbReference>
<evidence type="ECO:0000313" key="8">
    <source>
        <dbReference type="Proteomes" id="UP000661112"/>
    </source>
</evidence>
<evidence type="ECO:0000259" key="6">
    <source>
        <dbReference type="Pfam" id="PF00082"/>
    </source>
</evidence>
<keyword evidence="3" id="KW-0378">Hydrolase</keyword>
<dbReference type="Proteomes" id="UP000661112">
    <property type="component" value="Unassembled WGS sequence"/>
</dbReference>
<accession>A0ABR8DCS3</accession>
<protein>
    <submittedName>
        <fullName evidence="7">S8 family serine peptidase</fullName>
    </submittedName>
</protein>
<comment type="caution">
    <text evidence="5">Lacks conserved residue(s) required for the propagation of feature annotation.</text>
</comment>
<feature type="domain" description="Peptidase S8/S53" evidence="6">
    <location>
        <begin position="23"/>
        <end position="164"/>
    </location>
</feature>
<dbReference type="PANTHER" id="PTHR43806:SF11">
    <property type="entry name" value="CEREVISIN-RELATED"/>
    <property type="match status" value="1"/>
</dbReference>
<keyword evidence="2" id="KW-0645">Protease</keyword>
<dbReference type="PROSITE" id="PS00138">
    <property type="entry name" value="SUBTILASE_SER"/>
    <property type="match status" value="1"/>
</dbReference>
<proteinExistence type="inferred from homology"/>
<comment type="caution">
    <text evidence="7">The sequence shown here is derived from an EMBL/GenBank/DDBJ whole genome shotgun (WGS) entry which is preliminary data.</text>
</comment>
<dbReference type="Pfam" id="PF00082">
    <property type="entry name" value="Peptidase_S8"/>
    <property type="match status" value="1"/>
</dbReference>
<dbReference type="Gene3D" id="3.40.50.200">
    <property type="entry name" value="Peptidase S8/S53 domain"/>
    <property type="match status" value="1"/>
</dbReference>
<dbReference type="RefSeq" id="WP_190479445.1">
    <property type="nucleotide sequence ID" value="NZ_JACJSG010000067.1"/>
</dbReference>
<evidence type="ECO:0000256" key="1">
    <source>
        <dbReference type="ARBA" id="ARBA00011073"/>
    </source>
</evidence>
<name>A0ABR8DCS3_9NOST</name>